<evidence type="ECO:0000259" key="8">
    <source>
        <dbReference type="SMART" id="SM00645"/>
    </source>
</evidence>
<keyword evidence="11" id="KW-1185">Reference proteome</keyword>
<dbReference type="InterPro" id="IPR038765">
    <property type="entry name" value="Papain-like_cys_pep_sf"/>
</dbReference>
<keyword evidence="2" id="KW-0645">Protease</keyword>
<gene>
    <name evidence="10" type="ORF">MNOR_LOCUS4481</name>
</gene>
<dbReference type="PANTHER" id="PTHR12411">
    <property type="entry name" value="CYSTEINE PROTEASE FAMILY C1-RELATED"/>
    <property type="match status" value="1"/>
</dbReference>
<dbReference type="FunFam" id="3.90.70.10:FF:000006">
    <property type="entry name" value="Cathepsin S"/>
    <property type="match status" value="1"/>
</dbReference>
<dbReference type="PRINTS" id="PR00705">
    <property type="entry name" value="PAPAIN"/>
</dbReference>
<dbReference type="InterPro" id="IPR013128">
    <property type="entry name" value="Peptidase_C1A"/>
</dbReference>
<sequence length="340" mass="37059">SYLTMRTQTLSLLLLGLGLAAASVLPETRQEWEEFKSTHSKKYATEEEEYTRFGIFLDNKKIIAEHNALFEAGEISWGVGMNAFGDLTDAEFKAMYTGQVMPRDDAKVSCSSYFGTGSAPESYDHRDHGAVTPVKDQGQCGSCWSFGATGSAEGQYFKSTGQTASLSEQNLLDCAQNWGCNGGGRSDIALDYVTSSGVNSESVYPYEMAQGWCRQSSAYSTYHCSGCVYTAAWDEQELKDAVASETPVAVAIDASPLHFQFYRTGIIDDPTCGTDYPDLNHAVLAVGYGTNSQGQKYWTIKNSWGTWWGDAGYFQLARDKGNMCGVSSDTVFAKGPCYAA</sequence>
<dbReference type="InterPro" id="IPR000169">
    <property type="entry name" value="Pept_cys_AS"/>
</dbReference>
<dbReference type="SMART" id="SM00645">
    <property type="entry name" value="Pept_C1"/>
    <property type="match status" value="1"/>
</dbReference>
<reference evidence="10 11" key="1">
    <citation type="submission" date="2024-05" db="EMBL/GenBank/DDBJ databases">
        <authorList>
            <person name="Wallberg A."/>
        </authorList>
    </citation>
    <scope>NUCLEOTIDE SEQUENCE [LARGE SCALE GENOMIC DNA]</scope>
</reference>
<dbReference type="GO" id="GO:0008234">
    <property type="term" value="F:cysteine-type peptidase activity"/>
    <property type="evidence" value="ECO:0007669"/>
    <property type="project" value="UniProtKB-KW"/>
</dbReference>
<keyword evidence="5" id="KW-0865">Zymogen</keyword>
<evidence type="ECO:0000256" key="5">
    <source>
        <dbReference type="ARBA" id="ARBA00023145"/>
    </source>
</evidence>
<dbReference type="PROSITE" id="PS00139">
    <property type="entry name" value="THIOL_PROTEASE_CYS"/>
    <property type="match status" value="1"/>
</dbReference>
<evidence type="ECO:0000256" key="1">
    <source>
        <dbReference type="ARBA" id="ARBA00008455"/>
    </source>
</evidence>
<evidence type="ECO:0008006" key="12">
    <source>
        <dbReference type="Google" id="ProtNLM"/>
    </source>
</evidence>
<feature type="chain" id="PRO_5043539457" description="Cathepsin L" evidence="7">
    <location>
        <begin position="23"/>
        <end position="340"/>
    </location>
</feature>
<dbReference type="PROSITE" id="PS00640">
    <property type="entry name" value="THIOL_PROTEASE_ASN"/>
    <property type="match status" value="1"/>
</dbReference>
<keyword evidence="3" id="KW-0378">Hydrolase</keyword>
<dbReference type="GO" id="GO:0006508">
    <property type="term" value="P:proteolysis"/>
    <property type="evidence" value="ECO:0007669"/>
    <property type="project" value="UniProtKB-KW"/>
</dbReference>
<feature type="domain" description="Peptidase C1A papain C-terminal" evidence="8">
    <location>
        <begin position="119"/>
        <end position="334"/>
    </location>
</feature>
<proteinExistence type="inferred from homology"/>
<dbReference type="SMART" id="SM00848">
    <property type="entry name" value="Inhibitor_I29"/>
    <property type="match status" value="1"/>
</dbReference>
<keyword evidence="6" id="KW-1015">Disulfide bond</keyword>
<dbReference type="Pfam" id="PF08246">
    <property type="entry name" value="Inhibitor_I29"/>
    <property type="match status" value="1"/>
</dbReference>
<dbReference type="InterPro" id="IPR025661">
    <property type="entry name" value="Pept_asp_AS"/>
</dbReference>
<evidence type="ECO:0000313" key="11">
    <source>
        <dbReference type="Proteomes" id="UP001497623"/>
    </source>
</evidence>
<feature type="signal peptide" evidence="7">
    <location>
        <begin position="1"/>
        <end position="22"/>
    </location>
</feature>
<evidence type="ECO:0000313" key="10">
    <source>
        <dbReference type="EMBL" id="CAL4065023.1"/>
    </source>
</evidence>
<dbReference type="Gene3D" id="3.90.70.10">
    <property type="entry name" value="Cysteine proteinases"/>
    <property type="match status" value="1"/>
</dbReference>
<dbReference type="InterPro" id="IPR039417">
    <property type="entry name" value="Peptidase_C1A_papain-like"/>
</dbReference>
<dbReference type="SUPFAM" id="SSF54001">
    <property type="entry name" value="Cysteine proteinases"/>
    <property type="match status" value="1"/>
</dbReference>
<evidence type="ECO:0000256" key="2">
    <source>
        <dbReference type="ARBA" id="ARBA00022670"/>
    </source>
</evidence>
<comment type="similarity">
    <text evidence="1">Belongs to the peptidase C1 family.</text>
</comment>
<evidence type="ECO:0000256" key="4">
    <source>
        <dbReference type="ARBA" id="ARBA00022807"/>
    </source>
</evidence>
<dbReference type="InterPro" id="IPR025660">
    <property type="entry name" value="Pept_his_AS"/>
</dbReference>
<dbReference type="Pfam" id="PF00112">
    <property type="entry name" value="Peptidase_C1"/>
    <property type="match status" value="1"/>
</dbReference>
<dbReference type="Proteomes" id="UP001497623">
    <property type="component" value="Unassembled WGS sequence"/>
</dbReference>
<dbReference type="AlphaFoldDB" id="A0AAV2PWF6"/>
<keyword evidence="7" id="KW-0732">Signal</keyword>
<feature type="non-terminal residue" evidence="10">
    <location>
        <position position="1"/>
    </location>
</feature>
<name>A0AAV2PWF6_MEGNR</name>
<comment type="caution">
    <text evidence="10">The sequence shown here is derived from an EMBL/GenBank/DDBJ whole genome shotgun (WGS) entry which is preliminary data.</text>
</comment>
<evidence type="ECO:0000256" key="3">
    <source>
        <dbReference type="ARBA" id="ARBA00022801"/>
    </source>
</evidence>
<evidence type="ECO:0000256" key="7">
    <source>
        <dbReference type="SAM" id="SignalP"/>
    </source>
</evidence>
<accession>A0AAV2PWF6</accession>
<dbReference type="CDD" id="cd02248">
    <property type="entry name" value="Peptidase_C1A"/>
    <property type="match status" value="1"/>
</dbReference>
<evidence type="ECO:0000256" key="6">
    <source>
        <dbReference type="ARBA" id="ARBA00023157"/>
    </source>
</evidence>
<dbReference type="EMBL" id="CAXKWB010001644">
    <property type="protein sequence ID" value="CAL4065023.1"/>
    <property type="molecule type" value="Genomic_DNA"/>
</dbReference>
<dbReference type="PROSITE" id="PS00639">
    <property type="entry name" value="THIOL_PROTEASE_HIS"/>
    <property type="match status" value="1"/>
</dbReference>
<evidence type="ECO:0000259" key="9">
    <source>
        <dbReference type="SMART" id="SM00848"/>
    </source>
</evidence>
<dbReference type="InterPro" id="IPR000668">
    <property type="entry name" value="Peptidase_C1A_C"/>
</dbReference>
<organism evidence="10 11">
    <name type="scientific">Meganyctiphanes norvegica</name>
    <name type="common">Northern krill</name>
    <name type="synonym">Thysanopoda norvegica</name>
    <dbReference type="NCBI Taxonomy" id="48144"/>
    <lineage>
        <taxon>Eukaryota</taxon>
        <taxon>Metazoa</taxon>
        <taxon>Ecdysozoa</taxon>
        <taxon>Arthropoda</taxon>
        <taxon>Crustacea</taxon>
        <taxon>Multicrustacea</taxon>
        <taxon>Malacostraca</taxon>
        <taxon>Eumalacostraca</taxon>
        <taxon>Eucarida</taxon>
        <taxon>Euphausiacea</taxon>
        <taxon>Euphausiidae</taxon>
        <taxon>Meganyctiphanes</taxon>
    </lineage>
</organism>
<protein>
    <recommendedName>
        <fullName evidence="12">Cathepsin L</fullName>
    </recommendedName>
</protein>
<dbReference type="InterPro" id="IPR013201">
    <property type="entry name" value="Prot_inhib_I29"/>
</dbReference>
<feature type="domain" description="Cathepsin propeptide inhibitor" evidence="9">
    <location>
        <begin position="32"/>
        <end position="92"/>
    </location>
</feature>
<keyword evidence="4" id="KW-0788">Thiol protease</keyword>